<dbReference type="Proteomes" id="UP000828390">
    <property type="component" value="Unassembled WGS sequence"/>
</dbReference>
<evidence type="ECO:0000313" key="1">
    <source>
        <dbReference type="EMBL" id="KAH3693287.1"/>
    </source>
</evidence>
<dbReference type="EMBL" id="JAIWYP010000017">
    <property type="protein sequence ID" value="KAH3693287.1"/>
    <property type="molecule type" value="Genomic_DNA"/>
</dbReference>
<proteinExistence type="predicted"/>
<reference evidence="1" key="1">
    <citation type="journal article" date="2019" name="bioRxiv">
        <title>The Genome of the Zebra Mussel, Dreissena polymorpha: A Resource for Invasive Species Research.</title>
        <authorList>
            <person name="McCartney M.A."/>
            <person name="Auch B."/>
            <person name="Kono T."/>
            <person name="Mallez S."/>
            <person name="Zhang Y."/>
            <person name="Obille A."/>
            <person name="Becker A."/>
            <person name="Abrahante J.E."/>
            <person name="Garbe J."/>
            <person name="Badalamenti J.P."/>
            <person name="Herman A."/>
            <person name="Mangelson H."/>
            <person name="Liachko I."/>
            <person name="Sullivan S."/>
            <person name="Sone E.D."/>
            <person name="Koren S."/>
            <person name="Silverstein K.A.T."/>
            <person name="Beckman K.B."/>
            <person name="Gohl D.M."/>
        </authorList>
    </citation>
    <scope>NUCLEOTIDE SEQUENCE</scope>
    <source>
        <strain evidence="1">Duluth1</strain>
        <tissue evidence="1">Whole animal</tissue>
    </source>
</reference>
<sequence>MEIDVVTAINHAHILDTLDVPNNNQRRLKKLVSGSSVSSFRGSNLSLDTVSSVSEVFFPAADDCVDVVVGNGDAATRDAWSEFENTVRNIDNTNYGYLTKKPRPNLMSSNTFQRTMIDIYGNVEYGVNPEDEDLEETPVKIALNWDRPDSVMSIKVNDGQSNGVSSTIEVIEGKTNPEPELNAKANTNSSSAFPENDLYIFNTQTGHLLHGHNSQSRTLNWTLLRKRLSTLTDPEQARLDLYRRYGLIPFTLPDGKTRCENMMLGERSHTITYGRTQNDKVNHRPRSHHTPSTNLRSVALLDKQRTENRAYLPVVQKEYHNRRLNSGIRKDVDAGQTSFKPGIHVRPHSSYLLNVHNMPQAAKRSFLCKNYRRPATAK</sequence>
<protein>
    <submittedName>
        <fullName evidence="1">Uncharacterized protein</fullName>
    </submittedName>
</protein>
<evidence type="ECO:0000313" key="2">
    <source>
        <dbReference type="Proteomes" id="UP000828390"/>
    </source>
</evidence>
<organism evidence="1 2">
    <name type="scientific">Dreissena polymorpha</name>
    <name type="common">Zebra mussel</name>
    <name type="synonym">Mytilus polymorpha</name>
    <dbReference type="NCBI Taxonomy" id="45954"/>
    <lineage>
        <taxon>Eukaryota</taxon>
        <taxon>Metazoa</taxon>
        <taxon>Spiralia</taxon>
        <taxon>Lophotrochozoa</taxon>
        <taxon>Mollusca</taxon>
        <taxon>Bivalvia</taxon>
        <taxon>Autobranchia</taxon>
        <taxon>Heteroconchia</taxon>
        <taxon>Euheterodonta</taxon>
        <taxon>Imparidentia</taxon>
        <taxon>Neoheterodontei</taxon>
        <taxon>Myida</taxon>
        <taxon>Dreissenoidea</taxon>
        <taxon>Dreissenidae</taxon>
        <taxon>Dreissena</taxon>
    </lineage>
</organism>
<comment type="caution">
    <text evidence="1">The sequence shown here is derived from an EMBL/GenBank/DDBJ whole genome shotgun (WGS) entry which is preliminary data.</text>
</comment>
<dbReference type="AlphaFoldDB" id="A0A9D4BFM4"/>
<gene>
    <name evidence="1" type="ORF">DPMN_192691</name>
</gene>
<name>A0A9D4BFM4_DREPO</name>
<reference evidence="1" key="2">
    <citation type="submission" date="2020-11" db="EMBL/GenBank/DDBJ databases">
        <authorList>
            <person name="McCartney M.A."/>
            <person name="Auch B."/>
            <person name="Kono T."/>
            <person name="Mallez S."/>
            <person name="Becker A."/>
            <person name="Gohl D.M."/>
            <person name="Silverstein K.A.T."/>
            <person name="Koren S."/>
            <person name="Bechman K.B."/>
            <person name="Herman A."/>
            <person name="Abrahante J.E."/>
            <person name="Garbe J."/>
        </authorList>
    </citation>
    <scope>NUCLEOTIDE SEQUENCE</scope>
    <source>
        <strain evidence="1">Duluth1</strain>
        <tissue evidence="1">Whole animal</tissue>
    </source>
</reference>
<keyword evidence="2" id="KW-1185">Reference proteome</keyword>
<accession>A0A9D4BFM4</accession>